<dbReference type="PANTHER" id="PTHR38445">
    <property type="entry name" value="HTH-TYPE TRANSCRIPTIONAL REPRESSOR YTRA"/>
    <property type="match status" value="1"/>
</dbReference>
<dbReference type="SUPFAM" id="SSF46785">
    <property type="entry name" value="Winged helix' DNA-binding domain"/>
    <property type="match status" value="1"/>
</dbReference>
<name>A0A4R6XIY3_9GAMM</name>
<evidence type="ECO:0000256" key="2">
    <source>
        <dbReference type="ARBA" id="ARBA00023125"/>
    </source>
</evidence>
<organism evidence="5 6">
    <name type="scientific">Marinicella litoralis</name>
    <dbReference type="NCBI Taxonomy" id="644220"/>
    <lineage>
        <taxon>Bacteria</taxon>
        <taxon>Pseudomonadati</taxon>
        <taxon>Pseudomonadota</taxon>
        <taxon>Gammaproteobacteria</taxon>
        <taxon>Lysobacterales</taxon>
        <taxon>Marinicellaceae</taxon>
        <taxon>Marinicella</taxon>
    </lineage>
</organism>
<evidence type="ECO:0000256" key="3">
    <source>
        <dbReference type="ARBA" id="ARBA00023163"/>
    </source>
</evidence>
<dbReference type="EMBL" id="SNZB01000004">
    <property type="protein sequence ID" value="TDR19456.1"/>
    <property type="molecule type" value="Genomic_DNA"/>
</dbReference>
<keyword evidence="3" id="KW-0804">Transcription</keyword>
<protein>
    <submittedName>
        <fullName evidence="5">GntR family transcriptional regulator</fullName>
    </submittedName>
</protein>
<dbReference type="CDD" id="cd07377">
    <property type="entry name" value="WHTH_GntR"/>
    <property type="match status" value="1"/>
</dbReference>
<comment type="caution">
    <text evidence="5">The sequence shown here is derived from an EMBL/GenBank/DDBJ whole genome shotgun (WGS) entry which is preliminary data.</text>
</comment>
<dbReference type="Proteomes" id="UP000295724">
    <property type="component" value="Unassembled WGS sequence"/>
</dbReference>
<dbReference type="Pfam" id="PF00392">
    <property type="entry name" value="GntR"/>
    <property type="match status" value="1"/>
</dbReference>
<dbReference type="GO" id="GO:0003677">
    <property type="term" value="F:DNA binding"/>
    <property type="evidence" value="ECO:0007669"/>
    <property type="project" value="UniProtKB-KW"/>
</dbReference>
<evidence type="ECO:0000313" key="6">
    <source>
        <dbReference type="Proteomes" id="UP000295724"/>
    </source>
</evidence>
<dbReference type="PROSITE" id="PS50949">
    <property type="entry name" value="HTH_GNTR"/>
    <property type="match status" value="1"/>
</dbReference>
<dbReference type="PANTHER" id="PTHR38445:SF9">
    <property type="entry name" value="HTH-TYPE TRANSCRIPTIONAL REPRESSOR YTRA"/>
    <property type="match status" value="1"/>
</dbReference>
<dbReference type="GO" id="GO:0003700">
    <property type="term" value="F:DNA-binding transcription factor activity"/>
    <property type="evidence" value="ECO:0007669"/>
    <property type="project" value="InterPro"/>
</dbReference>
<gene>
    <name evidence="5" type="ORF">C8D91_2012</name>
</gene>
<proteinExistence type="predicted"/>
<keyword evidence="6" id="KW-1185">Reference proteome</keyword>
<dbReference type="InterPro" id="IPR036390">
    <property type="entry name" value="WH_DNA-bd_sf"/>
</dbReference>
<dbReference type="RefSeq" id="WP_099019904.1">
    <property type="nucleotide sequence ID" value="NZ_NIHB01000004.1"/>
</dbReference>
<keyword evidence="1" id="KW-0805">Transcription regulation</keyword>
<feature type="domain" description="HTH gntR-type" evidence="4">
    <location>
        <begin position="11"/>
        <end position="79"/>
    </location>
</feature>
<dbReference type="Gene3D" id="1.10.10.10">
    <property type="entry name" value="Winged helix-like DNA-binding domain superfamily/Winged helix DNA-binding domain"/>
    <property type="match status" value="1"/>
</dbReference>
<evidence type="ECO:0000313" key="5">
    <source>
        <dbReference type="EMBL" id="TDR19456.1"/>
    </source>
</evidence>
<dbReference type="InterPro" id="IPR000524">
    <property type="entry name" value="Tscrpt_reg_HTH_GntR"/>
</dbReference>
<sequence length="127" mass="14057">MEITVDIESATPMFSQLVMQIKQAVQHGKVAPGDPLPSIRQLANDLEMNNKTVAKAYRLLERDSVIQTKGYRGTFIHPDAMANCTVDLNAWVTKQLRETIATFRKAGVTDSEIRIAFADVLNQPQGG</sequence>
<reference evidence="5 6" key="1">
    <citation type="submission" date="2019-03" db="EMBL/GenBank/DDBJ databases">
        <title>Genomic Encyclopedia of Type Strains, Phase IV (KMG-IV): sequencing the most valuable type-strain genomes for metagenomic binning, comparative biology and taxonomic classification.</title>
        <authorList>
            <person name="Goeker M."/>
        </authorList>
    </citation>
    <scope>NUCLEOTIDE SEQUENCE [LARGE SCALE GENOMIC DNA]</scope>
    <source>
        <strain evidence="5 6">DSM 25488</strain>
    </source>
</reference>
<dbReference type="OrthoDB" id="9804020at2"/>
<accession>A0A4R6XIY3</accession>
<dbReference type="SMART" id="SM00345">
    <property type="entry name" value="HTH_GNTR"/>
    <property type="match status" value="1"/>
</dbReference>
<evidence type="ECO:0000259" key="4">
    <source>
        <dbReference type="PROSITE" id="PS50949"/>
    </source>
</evidence>
<keyword evidence="2" id="KW-0238">DNA-binding</keyword>
<evidence type="ECO:0000256" key="1">
    <source>
        <dbReference type="ARBA" id="ARBA00023015"/>
    </source>
</evidence>
<dbReference type="AlphaFoldDB" id="A0A4R6XIY3"/>
<dbReference type="InterPro" id="IPR036388">
    <property type="entry name" value="WH-like_DNA-bd_sf"/>
</dbReference>